<dbReference type="EMBL" id="JACSPW010000026">
    <property type="protein sequence ID" value="MBD8034908.1"/>
    <property type="molecule type" value="Genomic_DNA"/>
</dbReference>
<reference evidence="2 3" key="1">
    <citation type="submission" date="2020-08" db="EMBL/GenBank/DDBJ databases">
        <title>A Genomic Blueprint of the Chicken Gut Microbiome.</title>
        <authorList>
            <person name="Gilroy R."/>
            <person name="Ravi A."/>
            <person name="Getino M."/>
            <person name="Pursley I."/>
            <person name="Horton D.L."/>
            <person name="Alikhan N.-F."/>
            <person name="Baker D."/>
            <person name="Gharbi K."/>
            <person name="Hall N."/>
            <person name="Watson M."/>
            <person name="Adriaenssens E.M."/>
            <person name="Foster-Nyarko E."/>
            <person name="Jarju S."/>
            <person name="Secka A."/>
            <person name="Antonio M."/>
            <person name="Oren A."/>
            <person name="Chaudhuri R."/>
            <person name="La Ragione R.M."/>
            <person name="Hildebrand F."/>
            <person name="Pallen M.J."/>
        </authorList>
    </citation>
    <scope>NUCLEOTIDE SEQUENCE [LARGE SCALE GENOMIC DNA]</scope>
    <source>
        <strain evidence="2 3">Sa1YVA6</strain>
    </source>
</reference>
<accession>A0ABR8XSH5</accession>
<keyword evidence="1" id="KW-0812">Transmembrane</keyword>
<feature type="transmembrane region" description="Helical" evidence="1">
    <location>
        <begin position="9"/>
        <end position="26"/>
    </location>
</feature>
<protein>
    <submittedName>
        <fullName evidence="2">Uncharacterized protein</fullName>
    </submittedName>
</protein>
<dbReference type="Proteomes" id="UP000600565">
    <property type="component" value="Unassembled WGS sequence"/>
</dbReference>
<proteinExistence type="predicted"/>
<comment type="caution">
    <text evidence="2">The sequence shown here is derived from an EMBL/GenBank/DDBJ whole genome shotgun (WGS) entry which is preliminary data.</text>
</comment>
<organism evidence="2 3">
    <name type="scientific">Solibacillus merdavium</name>
    <dbReference type="NCBI Taxonomy" id="2762218"/>
    <lineage>
        <taxon>Bacteria</taxon>
        <taxon>Bacillati</taxon>
        <taxon>Bacillota</taxon>
        <taxon>Bacilli</taxon>
        <taxon>Bacillales</taxon>
        <taxon>Caryophanaceae</taxon>
        <taxon>Solibacillus</taxon>
    </lineage>
</organism>
<evidence type="ECO:0000313" key="3">
    <source>
        <dbReference type="Proteomes" id="UP000600565"/>
    </source>
</evidence>
<name>A0ABR8XSH5_9BACL</name>
<dbReference type="RefSeq" id="WP_191705391.1">
    <property type="nucleotide sequence ID" value="NZ_JACSPW010000026.1"/>
</dbReference>
<keyword evidence="3" id="KW-1185">Reference proteome</keyword>
<evidence type="ECO:0000256" key="1">
    <source>
        <dbReference type="SAM" id="Phobius"/>
    </source>
</evidence>
<evidence type="ECO:0000313" key="2">
    <source>
        <dbReference type="EMBL" id="MBD8034908.1"/>
    </source>
</evidence>
<keyword evidence="1" id="KW-0472">Membrane</keyword>
<keyword evidence="1" id="KW-1133">Transmembrane helix</keyword>
<gene>
    <name evidence="2" type="ORF">H9632_17755</name>
</gene>
<sequence length="134" mass="15129">MYKLKKDRIALVGAVVILIVGTFLFINNSSSKGTASEVPPTVSSEEMENFLYGDNGIVNHVHNELSEKGYIYRLLIAAYSKEDIQMKIILLNKEATELEQEEIKSIFYELVKKNNLNPKAFTLKVSDSDDGPDW</sequence>